<evidence type="ECO:0000256" key="1">
    <source>
        <dbReference type="SAM" id="MobiDB-lite"/>
    </source>
</evidence>
<name>A0A6G9H291_9ACTN</name>
<dbReference type="AlphaFoldDB" id="A0A6G9H291"/>
<dbReference type="EMBL" id="CP050177">
    <property type="protein sequence ID" value="QIQ04653.1"/>
    <property type="molecule type" value="Genomic_DNA"/>
</dbReference>
<accession>A0A6G9H291</accession>
<gene>
    <name evidence="2" type="ORF">HA039_22295</name>
</gene>
<organism evidence="2 3">
    <name type="scientific">Streptomyces liangshanensis</name>
    <dbReference type="NCBI Taxonomy" id="2717324"/>
    <lineage>
        <taxon>Bacteria</taxon>
        <taxon>Bacillati</taxon>
        <taxon>Actinomycetota</taxon>
        <taxon>Actinomycetes</taxon>
        <taxon>Kitasatosporales</taxon>
        <taxon>Streptomycetaceae</taxon>
        <taxon>Streptomyces</taxon>
    </lineage>
</organism>
<evidence type="ECO:0000313" key="3">
    <source>
        <dbReference type="Proteomes" id="UP000501179"/>
    </source>
</evidence>
<protein>
    <submittedName>
        <fullName evidence="2">Uncharacterized protein</fullName>
    </submittedName>
</protein>
<reference evidence="2 3" key="1">
    <citation type="submission" date="2020-03" db="EMBL/GenBank/DDBJ databases">
        <title>A novel species.</title>
        <authorList>
            <person name="Gao J."/>
        </authorList>
    </citation>
    <scope>NUCLEOTIDE SEQUENCE [LARGE SCALE GENOMIC DNA]</scope>
    <source>
        <strain evidence="2 3">QMT-12</strain>
    </source>
</reference>
<sequence>MPDNEDSEFLDAYDSFDDPQLRADFLEAHGRTFEFIRNARRRREAARREAKNPGVTPDAPRVVPLVPRKSRNRRRPAPPRTRPRNRNSLRRPRVSRTSFRTRTVIIVIVQR</sequence>
<evidence type="ECO:0000313" key="2">
    <source>
        <dbReference type="EMBL" id="QIQ04653.1"/>
    </source>
</evidence>
<dbReference type="RefSeq" id="WP_167032722.1">
    <property type="nucleotide sequence ID" value="NZ_CP050177.1"/>
</dbReference>
<proteinExistence type="predicted"/>
<dbReference type="Proteomes" id="UP000501179">
    <property type="component" value="Chromosome"/>
</dbReference>
<keyword evidence="3" id="KW-1185">Reference proteome</keyword>
<feature type="region of interest" description="Disordered" evidence="1">
    <location>
        <begin position="44"/>
        <end position="97"/>
    </location>
</feature>
<feature type="compositionally biased region" description="Basic residues" evidence="1">
    <location>
        <begin position="68"/>
        <end position="94"/>
    </location>
</feature>
<dbReference type="KEGG" id="slia:HA039_22295"/>